<proteinExistence type="predicted"/>
<dbReference type="EMBL" id="VSSQ01007746">
    <property type="protein sequence ID" value="MPM36851.1"/>
    <property type="molecule type" value="Genomic_DNA"/>
</dbReference>
<protein>
    <submittedName>
        <fullName evidence="1">Uncharacterized protein</fullName>
    </submittedName>
</protein>
<name>A0A644ZA52_9ZZZZ</name>
<evidence type="ECO:0000313" key="1">
    <source>
        <dbReference type="EMBL" id="MPM36851.1"/>
    </source>
</evidence>
<accession>A0A644ZA52</accession>
<reference evidence="1" key="1">
    <citation type="submission" date="2019-08" db="EMBL/GenBank/DDBJ databases">
        <authorList>
            <person name="Kucharzyk K."/>
            <person name="Murdoch R.W."/>
            <person name="Higgins S."/>
            <person name="Loffler F."/>
        </authorList>
    </citation>
    <scope>NUCLEOTIDE SEQUENCE</scope>
</reference>
<dbReference type="AlphaFoldDB" id="A0A644ZA52"/>
<comment type="caution">
    <text evidence="1">The sequence shown here is derived from an EMBL/GenBank/DDBJ whole genome shotgun (WGS) entry which is preliminary data.</text>
</comment>
<gene>
    <name evidence="1" type="ORF">SDC9_83455</name>
</gene>
<organism evidence="1">
    <name type="scientific">bioreactor metagenome</name>
    <dbReference type="NCBI Taxonomy" id="1076179"/>
    <lineage>
        <taxon>unclassified sequences</taxon>
        <taxon>metagenomes</taxon>
        <taxon>ecological metagenomes</taxon>
    </lineage>
</organism>
<sequence>MYDLLPHGQVAHQHPGLLQIGPQVVPFPRGQIVPVQHMQIFRVQAQRRFPLAADPDGVFPAMLPDHQVRLRIADVFPRGVTIARVRLQRADIGKNLPHTLLGHVILPGTFGHPVIHQMLQVLQNHPAGRFRIGCFLSHLQAQALVYVSGRNASGHKFLHGGKHALAHVLRHAVEAADGGQASDKISPLVEVSDDLPADCMLYGIQSAHE</sequence>